<evidence type="ECO:0000259" key="7">
    <source>
        <dbReference type="Pfam" id="PF08241"/>
    </source>
</evidence>
<evidence type="ECO:0000256" key="5">
    <source>
        <dbReference type="SAM" id="MobiDB-lite"/>
    </source>
</evidence>
<gene>
    <name evidence="8" type="ORF">Ctob_000764</name>
</gene>
<dbReference type="Pfam" id="PF08241">
    <property type="entry name" value="Methyltransf_11"/>
    <property type="match status" value="1"/>
</dbReference>
<evidence type="ECO:0000256" key="4">
    <source>
        <dbReference type="PROSITE-ProRule" id="PRU00914"/>
    </source>
</evidence>
<proteinExistence type="inferred from homology"/>
<feature type="region of interest" description="SAM motif III" evidence="4">
    <location>
        <begin position="205"/>
        <end position="214"/>
    </location>
</feature>
<dbReference type="InterPro" id="IPR029063">
    <property type="entry name" value="SAM-dependent_MTases_sf"/>
</dbReference>
<sequence>MCRMTILLLIAASVEAFGATLRGQLRRIAPAPRAALEAVVATPAADVDASLKKGIASFYDASSGVWETVWGEHMHHGYYGLEGGERKDHQQAQVDMVDEALAWAGVDSGVPPVRVLDVGCGIGGSSRHIARTYGGSGVGITLSPVQAARANALSQAQGFGDRLQFTVADALQMPFPDNSFDLVWSMESGEHMPDKQKFVSELVRVCKPGGRVIVVAWCHRDLAAGETTLRPSEERLLDRISRAYYLPRWCSGADYVRLACTHGLRNVVTADWTKSVRRFWPAVILSALRPRNLWRLFRSGEATLRGALVMPLMIHGQKRGTIKFALMSGVKAKPGDPRDDLSPVLPPPAAVAEPESKPPSPKPATSSSASPSPNGFVWGNTY</sequence>
<keyword evidence="2 4" id="KW-0808">Transferase</keyword>
<comment type="caution">
    <text evidence="8">The sequence shown here is derived from an EMBL/GenBank/DDBJ whole genome shotgun (WGS) entry which is preliminary data.</text>
</comment>
<dbReference type="EMBL" id="JWZX01003152">
    <property type="protein sequence ID" value="KOO23835.1"/>
    <property type="molecule type" value="Genomic_DNA"/>
</dbReference>
<keyword evidence="1 4" id="KW-0489">Methyltransferase</keyword>
<feature type="region of interest" description="Disordered" evidence="5">
    <location>
        <begin position="333"/>
        <end position="382"/>
    </location>
</feature>
<dbReference type="Gene3D" id="3.40.50.150">
    <property type="entry name" value="Vaccinia Virus protein VP39"/>
    <property type="match status" value="1"/>
</dbReference>
<name>A0A0M0JBG9_9EUKA</name>
<reference evidence="9" key="1">
    <citation type="journal article" date="2015" name="PLoS Genet.">
        <title>Genome Sequence and Transcriptome Analyses of Chrysochromulina tobin: Metabolic Tools for Enhanced Algal Fitness in the Prominent Order Prymnesiales (Haptophyceae).</title>
        <authorList>
            <person name="Hovde B.T."/>
            <person name="Deodato C.R."/>
            <person name="Hunsperger H.M."/>
            <person name="Ryken S.A."/>
            <person name="Yost W."/>
            <person name="Jha R.K."/>
            <person name="Patterson J."/>
            <person name="Monnat R.J. Jr."/>
            <person name="Barlow S.B."/>
            <person name="Starkenburg S.R."/>
            <person name="Cattolico R.A."/>
        </authorList>
    </citation>
    <scope>NUCLEOTIDE SEQUENCE</scope>
    <source>
        <strain evidence="9">CCMP291</strain>
    </source>
</reference>
<dbReference type="PROSITE" id="PS51581">
    <property type="entry name" value="SAM_GTMT"/>
    <property type="match status" value="1"/>
</dbReference>
<feature type="compositionally biased region" description="Low complexity" evidence="5">
    <location>
        <begin position="363"/>
        <end position="373"/>
    </location>
</feature>
<feature type="domain" description="Methyltransferase type 11" evidence="7">
    <location>
        <begin position="116"/>
        <end position="214"/>
    </location>
</feature>
<dbReference type="InterPro" id="IPR050447">
    <property type="entry name" value="Erg6_SMT_methyltransf"/>
</dbReference>
<dbReference type="Proteomes" id="UP000037460">
    <property type="component" value="Unassembled WGS sequence"/>
</dbReference>
<feature type="chain" id="PRO_5005601712" evidence="6">
    <location>
        <begin position="17"/>
        <end position="382"/>
    </location>
</feature>
<protein>
    <submittedName>
        <fullName evidence="8">Gamma-tocopherol methyltransferase</fullName>
    </submittedName>
</protein>
<feature type="signal peptide" evidence="6">
    <location>
        <begin position="1"/>
        <end position="16"/>
    </location>
</feature>
<dbReference type="OrthoDB" id="8300214at2759"/>
<comment type="similarity">
    <text evidence="4">Belongs to the class I-like SAM-binding methyltransferase superfamily. gTMT family.</text>
</comment>
<evidence type="ECO:0000256" key="2">
    <source>
        <dbReference type="ARBA" id="ARBA00022679"/>
    </source>
</evidence>
<dbReference type="InterPro" id="IPR025774">
    <property type="entry name" value="PiNMT-like"/>
</dbReference>
<keyword evidence="6" id="KW-0732">Signal</keyword>
<evidence type="ECO:0000256" key="3">
    <source>
        <dbReference type="ARBA" id="ARBA00022691"/>
    </source>
</evidence>
<dbReference type="CDD" id="cd02440">
    <property type="entry name" value="AdoMet_MTases"/>
    <property type="match status" value="1"/>
</dbReference>
<dbReference type="PANTHER" id="PTHR44068:SF11">
    <property type="entry name" value="GERANYL DIPHOSPHATE 2-C-METHYLTRANSFERASE"/>
    <property type="match status" value="1"/>
</dbReference>
<evidence type="ECO:0000313" key="9">
    <source>
        <dbReference type="Proteomes" id="UP000037460"/>
    </source>
</evidence>
<evidence type="ECO:0000256" key="6">
    <source>
        <dbReference type="SAM" id="SignalP"/>
    </source>
</evidence>
<dbReference type="GO" id="GO:0032259">
    <property type="term" value="P:methylation"/>
    <property type="evidence" value="ECO:0007669"/>
    <property type="project" value="UniProtKB-UniRule"/>
</dbReference>
<organism evidence="8 9">
    <name type="scientific">Chrysochromulina tobinii</name>
    <dbReference type="NCBI Taxonomy" id="1460289"/>
    <lineage>
        <taxon>Eukaryota</taxon>
        <taxon>Haptista</taxon>
        <taxon>Haptophyta</taxon>
        <taxon>Prymnesiophyceae</taxon>
        <taxon>Prymnesiales</taxon>
        <taxon>Chrysochromulinaceae</taxon>
        <taxon>Chrysochromulina</taxon>
    </lineage>
</organism>
<dbReference type="GO" id="GO:0008757">
    <property type="term" value="F:S-adenosylmethionine-dependent methyltransferase activity"/>
    <property type="evidence" value="ECO:0007669"/>
    <property type="project" value="InterPro"/>
</dbReference>
<keyword evidence="9" id="KW-1185">Reference proteome</keyword>
<dbReference type="InterPro" id="IPR013216">
    <property type="entry name" value="Methyltransf_11"/>
</dbReference>
<evidence type="ECO:0000256" key="1">
    <source>
        <dbReference type="ARBA" id="ARBA00022603"/>
    </source>
</evidence>
<dbReference type="SUPFAM" id="SSF53335">
    <property type="entry name" value="S-adenosyl-L-methionine-dependent methyltransferases"/>
    <property type="match status" value="1"/>
</dbReference>
<accession>A0A0M0JBG9</accession>
<feature type="region of interest" description="SAM motif I" evidence="4">
    <location>
        <begin position="115"/>
        <end position="124"/>
    </location>
</feature>
<evidence type="ECO:0000313" key="8">
    <source>
        <dbReference type="EMBL" id="KOO23835.1"/>
    </source>
</evidence>
<feature type="region of interest" description="SAM motif II" evidence="4">
    <location>
        <begin position="178"/>
        <end position="186"/>
    </location>
</feature>
<dbReference type="AlphaFoldDB" id="A0A0M0JBG9"/>
<dbReference type="PANTHER" id="PTHR44068">
    <property type="entry name" value="ZGC:194242"/>
    <property type="match status" value="1"/>
</dbReference>
<keyword evidence="3 4" id="KW-0949">S-adenosyl-L-methionine</keyword>